<organism evidence="1 2">
    <name type="scientific">Pisolithus microcarpus 441</name>
    <dbReference type="NCBI Taxonomy" id="765257"/>
    <lineage>
        <taxon>Eukaryota</taxon>
        <taxon>Fungi</taxon>
        <taxon>Dikarya</taxon>
        <taxon>Basidiomycota</taxon>
        <taxon>Agaricomycotina</taxon>
        <taxon>Agaricomycetes</taxon>
        <taxon>Agaricomycetidae</taxon>
        <taxon>Boletales</taxon>
        <taxon>Sclerodermatineae</taxon>
        <taxon>Pisolithaceae</taxon>
        <taxon>Pisolithus</taxon>
    </lineage>
</organism>
<gene>
    <name evidence="1" type="ORF">PISMIDRAFT_116796</name>
</gene>
<dbReference type="STRING" id="765257.A0A0C9XQP4"/>
<dbReference type="EMBL" id="KN833932">
    <property type="protein sequence ID" value="KIK14565.1"/>
    <property type="molecule type" value="Genomic_DNA"/>
</dbReference>
<reference evidence="2" key="2">
    <citation type="submission" date="2015-01" db="EMBL/GenBank/DDBJ databases">
        <title>Evolutionary Origins and Diversification of the Mycorrhizal Mutualists.</title>
        <authorList>
            <consortium name="DOE Joint Genome Institute"/>
            <consortium name="Mycorrhizal Genomics Consortium"/>
            <person name="Kohler A."/>
            <person name="Kuo A."/>
            <person name="Nagy L.G."/>
            <person name="Floudas D."/>
            <person name="Copeland A."/>
            <person name="Barry K.W."/>
            <person name="Cichocki N."/>
            <person name="Veneault-Fourrey C."/>
            <person name="LaButti K."/>
            <person name="Lindquist E.A."/>
            <person name="Lipzen A."/>
            <person name="Lundell T."/>
            <person name="Morin E."/>
            <person name="Murat C."/>
            <person name="Riley R."/>
            <person name="Ohm R."/>
            <person name="Sun H."/>
            <person name="Tunlid A."/>
            <person name="Henrissat B."/>
            <person name="Grigoriev I.V."/>
            <person name="Hibbett D.S."/>
            <person name="Martin F."/>
        </authorList>
    </citation>
    <scope>NUCLEOTIDE SEQUENCE [LARGE SCALE GENOMIC DNA]</scope>
    <source>
        <strain evidence="2">441</strain>
    </source>
</reference>
<dbReference type="HOGENOM" id="CLU_001324_11_0_1"/>
<proteinExistence type="predicted"/>
<reference evidence="1 2" key="1">
    <citation type="submission" date="2014-04" db="EMBL/GenBank/DDBJ databases">
        <authorList>
            <consortium name="DOE Joint Genome Institute"/>
            <person name="Kuo A."/>
            <person name="Kohler A."/>
            <person name="Costa M.D."/>
            <person name="Nagy L.G."/>
            <person name="Floudas D."/>
            <person name="Copeland A."/>
            <person name="Barry K.W."/>
            <person name="Cichocki N."/>
            <person name="Veneault-Fourrey C."/>
            <person name="LaButti K."/>
            <person name="Lindquist E.A."/>
            <person name="Lipzen A."/>
            <person name="Lundell T."/>
            <person name="Morin E."/>
            <person name="Murat C."/>
            <person name="Sun H."/>
            <person name="Tunlid A."/>
            <person name="Henrissat B."/>
            <person name="Grigoriev I.V."/>
            <person name="Hibbett D.S."/>
            <person name="Martin F."/>
            <person name="Nordberg H.P."/>
            <person name="Cantor M.N."/>
            <person name="Hua S.X."/>
        </authorList>
    </citation>
    <scope>NUCLEOTIDE SEQUENCE [LARGE SCALE GENOMIC DNA]</scope>
    <source>
        <strain evidence="1 2">441</strain>
    </source>
</reference>
<evidence type="ECO:0000313" key="1">
    <source>
        <dbReference type="EMBL" id="KIK14565.1"/>
    </source>
</evidence>
<dbReference type="AlphaFoldDB" id="A0A0C9XQP4"/>
<sequence>MALDANPDDSPIPLHCLQFPVCLTYAMTIKKPQGQTVQHVGLDLRTPVFSHGQLCGSLQMYPPRNIKVLYGGQGQQTNKATNVVFNEAFRGLNI</sequence>
<evidence type="ECO:0000313" key="2">
    <source>
        <dbReference type="Proteomes" id="UP000054018"/>
    </source>
</evidence>
<dbReference type="OrthoDB" id="2615604at2759"/>
<keyword evidence="2" id="KW-1185">Reference proteome</keyword>
<protein>
    <submittedName>
        <fullName evidence="1">Uncharacterized protein</fullName>
    </submittedName>
</protein>
<dbReference type="Proteomes" id="UP000054018">
    <property type="component" value="Unassembled WGS sequence"/>
</dbReference>
<name>A0A0C9XQP4_9AGAM</name>
<accession>A0A0C9XQP4</accession>